<dbReference type="RefSeq" id="WP_120607791.1">
    <property type="nucleotide sequence ID" value="NZ_RAWE01000284.1"/>
</dbReference>
<dbReference type="Proteomes" id="UP000268313">
    <property type="component" value="Unassembled WGS sequence"/>
</dbReference>
<dbReference type="InterPro" id="IPR014529">
    <property type="entry name" value="UCP026631"/>
</dbReference>
<name>A0A3A8JHA3_9BACT</name>
<feature type="transmembrane region" description="Helical" evidence="1">
    <location>
        <begin position="414"/>
        <end position="432"/>
    </location>
</feature>
<accession>A0A3A8JHA3</accession>
<evidence type="ECO:0000259" key="2">
    <source>
        <dbReference type="Pfam" id="PF03703"/>
    </source>
</evidence>
<dbReference type="PIRSF" id="PIRSF026631">
    <property type="entry name" value="UCP026631"/>
    <property type="match status" value="1"/>
</dbReference>
<organism evidence="3 4">
    <name type="scientific">Corallococcus carmarthensis</name>
    <dbReference type="NCBI Taxonomy" id="2316728"/>
    <lineage>
        <taxon>Bacteria</taxon>
        <taxon>Pseudomonadati</taxon>
        <taxon>Myxococcota</taxon>
        <taxon>Myxococcia</taxon>
        <taxon>Myxococcales</taxon>
        <taxon>Cystobacterineae</taxon>
        <taxon>Myxococcaceae</taxon>
        <taxon>Corallococcus</taxon>
    </lineage>
</organism>
<keyword evidence="1" id="KW-0472">Membrane</keyword>
<dbReference type="InterPro" id="IPR005182">
    <property type="entry name" value="YdbS-like_PH"/>
</dbReference>
<evidence type="ECO:0000313" key="3">
    <source>
        <dbReference type="EMBL" id="RKG95087.1"/>
    </source>
</evidence>
<feature type="domain" description="YdbS-like PH" evidence="2">
    <location>
        <begin position="272"/>
        <end position="336"/>
    </location>
</feature>
<reference evidence="4" key="1">
    <citation type="submission" date="2018-09" db="EMBL/GenBank/DDBJ databases">
        <authorList>
            <person name="Livingstone P.G."/>
            <person name="Whitworth D.E."/>
        </authorList>
    </citation>
    <scope>NUCLEOTIDE SEQUENCE [LARGE SCALE GENOMIC DNA]</scope>
    <source>
        <strain evidence="4">CA043D</strain>
    </source>
</reference>
<protein>
    <recommendedName>
        <fullName evidence="2">YdbS-like PH domain-containing protein</fullName>
    </recommendedName>
</protein>
<dbReference type="Pfam" id="PF03703">
    <property type="entry name" value="bPH_2"/>
    <property type="match status" value="3"/>
</dbReference>
<feature type="transmembrane region" description="Helical" evidence="1">
    <location>
        <begin position="56"/>
        <end position="75"/>
    </location>
</feature>
<dbReference type="AlphaFoldDB" id="A0A3A8JHA3"/>
<keyword evidence="1" id="KW-0812">Transmembrane</keyword>
<dbReference type="PANTHER" id="PTHR34473:SF2">
    <property type="entry name" value="UPF0699 TRANSMEMBRANE PROTEIN YDBT"/>
    <property type="match status" value="1"/>
</dbReference>
<evidence type="ECO:0000313" key="4">
    <source>
        <dbReference type="Proteomes" id="UP000268313"/>
    </source>
</evidence>
<feature type="transmembrane region" description="Helical" evidence="1">
    <location>
        <begin position="377"/>
        <end position="402"/>
    </location>
</feature>
<feature type="domain" description="YdbS-like PH" evidence="2">
    <location>
        <begin position="78"/>
        <end position="152"/>
    </location>
</feature>
<feature type="transmembrane region" description="Helical" evidence="1">
    <location>
        <begin position="229"/>
        <end position="254"/>
    </location>
</feature>
<gene>
    <name evidence="3" type="ORF">D7X32_40125</name>
</gene>
<evidence type="ECO:0000256" key="1">
    <source>
        <dbReference type="SAM" id="Phobius"/>
    </source>
</evidence>
<keyword evidence="1" id="KW-1133">Transmembrane helix</keyword>
<keyword evidence="4" id="KW-1185">Reference proteome</keyword>
<dbReference type="EMBL" id="RAWE01000284">
    <property type="protein sequence ID" value="RKG95087.1"/>
    <property type="molecule type" value="Genomic_DNA"/>
</dbReference>
<proteinExistence type="predicted"/>
<dbReference type="OrthoDB" id="3190163at2"/>
<sequence>MSSEPVALASPQEVPWKRLSAKAPLAALVPLSSTIGRMLLGALLPTYFAGERGLPVVLWVIVLSMAGLMLAAGLYEVATTSYRVVGAQLEIRSGIFTRTSRFIEAARVQNTEVLQPFVSKLLGLVEVKVETASGGKADGHLRGLTPDEAQALIHALQAVRGEGAAAVLLPGDTAPEERVLSEARLGGLLLYGATALSVGVIAVVMGALHEITETFHKLLLPWMEAHWDAVAAPGMGWLAATAAALTGLFGLWLVNGARAVLQFHGFRLVDLGTHLRAVGGLITRRQVTVRRARIQQVVLDEPLLRRTLGFGSVEVETAGVRTGKEAADRAELLVPVVPTARMQALLREFVPELPGDLSAQPFQRAHPKALLRARIRAVGLSVLVAAPATWFWGAWGAVAWLLLPAQLLGAWFDWRFQGWFVTEALVVVRQGFWRRRTTVVQRARIQSVRARQGPLERGYGIGHVRIDVAGSHVILPSVGWEEAQSLIDALPARRLARRAPPASLPDVRLPG</sequence>
<comment type="caution">
    <text evidence="3">The sequence shown here is derived from an EMBL/GenBank/DDBJ whole genome shotgun (WGS) entry which is preliminary data.</text>
</comment>
<feature type="transmembrane region" description="Helical" evidence="1">
    <location>
        <begin position="188"/>
        <end position="209"/>
    </location>
</feature>
<dbReference type="PANTHER" id="PTHR34473">
    <property type="entry name" value="UPF0699 TRANSMEMBRANE PROTEIN YDBS"/>
    <property type="match status" value="1"/>
</dbReference>
<feature type="domain" description="YdbS-like PH" evidence="2">
    <location>
        <begin position="414"/>
        <end position="488"/>
    </location>
</feature>